<dbReference type="PROSITE" id="PS51192">
    <property type="entry name" value="HELICASE_ATP_BIND_1"/>
    <property type="match status" value="1"/>
</dbReference>
<dbReference type="InterPro" id="IPR004576">
    <property type="entry name" value="Mfd"/>
</dbReference>
<dbReference type="Gene3D" id="3.30.2060.10">
    <property type="entry name" value="Penicillin-binding protein 1b domain"/>
    <property type="match status" value="1"/>
</dbReference>
<dbReference type="PANTHER" id="PTHR47964:SF1">
    <property type="entry name" value="ATP-DEPENDENT DNA HELICASE HOMOLOG RECG, CHLOROPLASTIC"/>
    <property type="match status" value="1"/>
</dbReference>
<dbReference type="Gene3D" id="2.40.10.170">
    <property type="match status" value="1"/>
</dbReference>
<keyword evidence="6 9" id="KW-0067">ATP-binding</keyword>
<dbReference type="CDD" id="cd17991">
    <property type="entry name" value="DEXHc_TRCF"/>
    <property type="match status" value="1"/>
</dbReference>
<comment type="subcellular location">
    <subcellularLocation>
        <location evidence="9">Cytoplasm</location>
    </subcellularLocation>
</comment>
<dbReference type="Pfam" id="PF00270">
    <property type="entry name" value="DEAD"/>
    <property type="match status" value="1"/>
</dbReference>
<evidence type="ECO:0000256" key="8">
    <source>
        <dbReference type="ARBA" id="ARBA00023204"/>
    </source>
</evidence>
<protein>
    <recommendedName>
        <fullName evidence="9">Transcription-repair-coupling factor</fullName>
        <shortName evidence="9">TRCF</shortName>
        <ecNumber evidence="9">3.6.4.-</ecNumber>
    </recommendedName>
</protein>
<dbReference type="SMART" id="SM01058">
    <property type="entry name" value="CarD_TRCF"/>
    <property type="match status" value="1"/>
</dbReference>
<sequence length="1187" mass="129534">MSLNGLVDVVVEDAALAEAVQAATSGARPVVDLVGPPAARPTAIAALAARARRTVLAVTATGREAEDLASALRSLLPPDAVAEYPSWETLPHERLSPRSDTVGRRLAVLRRLAHPRADDPAAGPVQVVVAPIRSVLQPQVKGLGDLEPVALRSGQNADLGAVVDGLAAAAYTRVELVEKRGEFAVRGGILDVFPPTEEHPLRVEFWGDDVEEIRYFKVADQRSLEVAEHGLWAPPCRELLLTDQVRERAAALAERHPELAELLDKIAEGIAVEGMESLAPVLVDDMELLLDVLPGGAMAVVCDPERVRTRAADLVATSREFLEASWAASAGGGEAPIDLGAASLWSIADVRDRARELGMQWWSVSPFAADETYEGRMIGPELDAGETLRLGMRAPEVYRGDTARALADTKGWLAEGWRTVFVTEGHGPASRMVEVLGGEGIAARLDVELGALVPSVVHVATGSLEHGFVDPALKLAVLTETDLSGQRSSTKDMGRMPSRRRKTIDPLTLVGGDYIVHEQHGVGRYVEMVQRTVQGATREYLVVEYAPAKRGQPGDRLFVPTDQLEQVTKYVGGEAPSLHRLGGADWTKTKARAKKAVKEIAGDLIRLYSARMAAPGHAFGPDTPWQRELEDAFPYAETPDQLTTIAEVKDDMQKSVPMDRLVCGDVGYGKTEIAVRAAFKAVQDGKQAAVLVPTTLLVQQHFGTFSERYAQFPVNVRALSRFQSDSEAKAVIEGLRDGSVDVVIGTHRLFSSETKFKDLGLVIVDEEQRFGVEHKEQLKKLRANVDVLTMSATPIPRTLEMAVTGIREMSTITTPPEERHPVLTFVGPYEDRQIGAAIRRELLREGQVFYIHNRVESIDRAAARLREIVPEARIATAHGQMGESQLEKVVVDFWEKKFDVLVSTTIVESGIDIANANTLIVERGDTFGLSQLHQLRGRVGRSRERGYAYFLYPPEKPLTETAHERLATIAQHTEMGAGMYVAMKDLEIRGAGNLLGGEQSGHIAGVGFDLYVRMVGEAVADYRSAMESGGEPEETLLEVKIELPVDAHVPHDYAPGERLRLQAYRAIAAANSEEDIAAVREELTDRYGKLPEPVENLLLVAGLRMLARKVGVGDITLQGANVRFGPVELRESQELRLQRIYPRSVIKHTARQVMVPRPATARIGGKPLVGRDLLTWTAEFLTTVLDN</sequence>
<dbReference type="Pfam" id="PF02559">
    <property type="entry name" value="CarD_TRCF_RID"/>
    <property type="match status" value="1"/>
</dbReference>
<dbReference type="EC" id="3.6.4.-" evidence="9"/>
<keyword evidence="13" id="KW-1185">Reference proteome</keyword>
<dbReference type="SMART" id="SM00490">
    <property type="entry name" value="HELICc"/>
    <property type="match status" value="1"/>
</dbReference>
<keyword evidence="7 9" id="KW-0238">DNA-binding</keyword>
<comment type="similarity">
    <text evidence="9">In the C-terminal section; belongs to the helicase family. RecG subfamily.</text>
</comment>
<dbReference type="SUPFAM" id="SSF52540">
    <property type="entry name" value="P-loop containing nucleoside triphosphate hydrolases"/>
    <property type="match status" value="4"/>
</dbReference>
<dbReference type="SMART" id="SM00487">
    <property type="entry name" value="DEXDc"/>
    <property type="match status" value="1"/>
</dbReference>
<keyword evidence="5" id="KW-0347">Helicase</keyword>
<proteinExistence type="inferred from homology"/>
<keyword evidence="8 9" id="KW-0234">DNA repair</keyword>
<comment type="function">
    <text evidence="9">Couples transcription and DNA repair by recognizing RNA polymerase (RNAP) stalled at DNA lesions. Mediates ATP-dependent release of RNAP and its truncated transcript from the DNA, and recruitment of nucleotide excision repair machinery to the damaged site.</text>
</comment>
<evidence type="ECO:0000256" key="3">
    <source>
        <dbReference type="ARBA" id="ARBA00022763"/>
    </source>
</evidence>
<evidence type="ECO:0000313" key="13">
    <source>
        <dbReference type="Proteomes" id="UP001344658"/>
    </source>
</evidence>
<comment type="similarity">
    <text evidence="9">In the N-terminal section; belongs to the UvrB family.</text>
</comment>
<dbReference type="Gene3D" id="3.40.50.11180">
    <property type="match status" value="1"/>
</dbReference>
<evidence type="ECO:0000256" key="1">
    <source>
        <dbReference type="ARBA" id="ARBA00022490"/>
    </source>
</evidence>
<evidence type="ECO:0000256" key="2">
    <source>
        <dbReference type="ARBA" id="ARBA00022741"/>
    </source>
</evidence>
<dbReference type="SUPFAM" id="SSF141259">
    <property type="entry name" value="CarD-like"/>
    <property type="match status" value="1"/>
</dbReference>
<dbReference type="EMBL" id="JAZEWV010000016">
    <property type="protein sequence ID" value="MEE4544315.1"/>
    <property type="molecule type" value="Genomic_DNA"/>
</dbReference>
<dbReference type="HAMAP" id="MF_00969">
    <property type="entry name" value="TRCF"/>
    <property type="match status" value="1"/>
</dbReference>
<keyword evidence="2 9" id="KW-0547">Nucleotide-binding</keyword>
<name>A0ABU7PET2_9ACTN</name>
<evidence type="ECO:0000259" key="11">
    <source>
        <dbReference type="PROSITE" id="PS51194"/>
    </source>
</evidence>
<organism evidence="12 13">
    <name type="scientific">Actinacidiphila polyblastidii</name>
    <dbReference type="NCBI Taxonomy" id="3110430"/>
    <lineage>
        <taxon>Bacteria</taxon>
        <taxon>Bacillati</taxon>
        <taxon>Actinomycetota</taxon>
        <taxon>Actinomycetes</taxon>
        <taxon>Kitasatosporales</taxon>
        <taxon>Streptomycetaceae</taxon>
        <taxon>Actinacidiphila</taxon>
    </lineage>
</organism>
<dbReference type="InterPro" id="IPR047112">
    <property type="entry name" value="RecG/Mfd"/>
</dbReference>
<evidence type="ECO:0000313" key="12">
    <source>
        <dbReference type="EMBL" id="MEE4544315.1"/>
    </source>
</evidence>
<dbReference type="CDD" id="cd18810">
    <property type="entry name" value="SF2_C_TRCF"/>
    <property type="match status" value="1"/>
</dbReference>
<dbReference type="NCBIfam" id="TIGR00580">
    <property type="entry name" value="mfd"/>
    <property type="match status" value="1"/>
</dbReference>
<keyword evidence="4 9" id="KW-0378">Hydrolase</keyword>
<dbReference type="Pfam" id="PF00271">
    <property type="entry name" value="Helicase_C"/>
    <property type="match status" value="1"/>
</dbReference>
<feature type="domain" description="Helicase C-terminal" evidence="11">
    <location>
        <begin position="837"/>
        <end position="987"/>
    </location>
</feature>
<dbReference type="InterPro" id="IPR014001">
    <property type="entry name" value="Helicase_ATP-bd"/>
</dbReference>
<evidence type="ECO:0000256" key="6">
    <source>
        <dbReference type="ARBA" id="ARBA00022840"/>
    </source>
</evidence>
<dbReference type="SMART" id="SM00982">
    <property type="entry name" value="TRCF"/>
    <property type="match status" value="1"/>
</dbReference>
<evidence type="ECO:0000259" key="10">
    <source>
        <dbReference type="PROSITE" id="PS51192"/>
    </source>
</evidence>
<evidence type="ECO:0000256" key="7">
    <source>
        <dbReference type="ARBA" id="ARBA00023125"/>
    </source>
</evidence>
<dbReference type="InterPro" id="IPR005118">
    <property type="entry name" value="TRCF_C"/>
</dbReference>
<dbReference type="Proteomes" id="UP001344658">
    <property type="component" value="Unassembled WGS sequence"/>
</dbReference>
<dbReference type="InterPro" id="IPR001650">
    <property type="entry name" value="Helicase_C-like"/>
</dbReference>
<dbReference type="SUPFAM" id="SSF143517">
    <property type="entry name" value="TRCF domain-like"/>
    <property type="match status" value="1"/>
</dbReference>
<dbReference type="InterPro" id="IPR036101">
    <property type="entry name" value="CarD-like/TRCF_RID_sf"/>
</dbReference>
<comment type="caution">
    <text evidence="12">The sequence shown here is derived from an EMBL/GenBank/DDBJ whole genome shotgun (WGS) entry which is preliminary data.</text>
</comment>
<dbReference type="PANTHER" id="PTHR47964">
    <property type="entry name" value="ATP-DEPENDENT DNA HELICASE HOMOLOG RECG, CHLOROPLASTIC"/>
    <property type="match status" value="1"/>
</dbReference>
<dbReference type="Gene3D" id="3.40.50.300">
    <property type="entry name" value="P-loop containing nucleotide triphosphate hydrolases"/>
    <property type="match status" value="2"/>
</dbReference>
<evidence type="ECO:0000256" key="9">
    <source>
        <dbReference type="HAMAP-Rule" id="MF_00969"/>
    </source>
</evidence>
<keyword evidence="3 9" id="KW-0227">DNA damage</keyword>
<feature type="domain" description="Helicase ATP-binding" evidence="10">
    <location>
        <begin position="651"/>
        <end position="812"/>
    </location>
</feature>
<keyword evidence="1 9" id="KW-0963">Cytoplasm</keyword>
<dbReference type="Pfam" id="PF17757">
    <property type="entry name" value="UvrB_inter"/>
    <property type="match status" value="1"/>
</dbReference>
<dbReference type="InterPro" id="IPR037235">
    <property type="entry name" value="TRCF-like_C_D7"/>
</dbReference>
<dbReference type="Pfam" id="PF03461">
    <property type="entry name" value="TRCF"/>
    <property type="match status" value="1"/>
</dbReference>
<dbReference type="InterPro" id="IPR027417">
    <property type="entry name" value="P-loop_NTPase"/>
</dbReference>
<gene>
    <name evidence="9 12" type="primary">mfd</name>
    <name evidence="12" type="ORF">V2S66_20330</name>
</gene>
<evidence type="ECO:0000256" key="5">
    <source>
        <dbReference type="ARBA" id="ARBA00022806"/>
    </source>
</evidence>
<dbReference type="PROSITE" id="PS51194">
    <property type="entry name" value="HELICASE_CTER"/>
    <property type="match status" value="1"/>
</dbReference>
<reference evidence="12 13" key="1">
    <citation type="submission" date="2023-12" db="EMBL/GenBank/DDBJ databases">
        <title>Streptomyces sp. V4-01.</title>
        <authorList>
            <person name="Somphong A."/>
            <person name="Phongsopitanun W."/>
        </authorList>
    </citation>
    <scope>NUCLEOTIDE SEQUENCE [LARGE SCALE GENOMIC DNA]</scope>
    <source>
        <strain evidence="12 13">V4-01</strain>
    </source>
</reference>
<dbReference type="InterPro" id="IPR003711">
    <property type="entry name" value="CarD-like/TRCF_RID"/>
</dbReference>
<evidence type="ECO:0000256" key="4">
    <source>
        <dbReference type="ARBA" id="ARBA00022801"/>
    </source>
</evidence>
<accession>A0ABU7PET2</accession>
<dbReference type="Gene3D" id="3.90.1150.50">
    <property type="entry name" value="Transcription-repair-coupling factor, D7 domain"/>
    <property type="match status" value="1"/>
</dbReference>
<dbReference type="InterPro" id="IPR041471">
    <property type="entry name" value="UvrB_inter"/>
</dbReference>
<dbReference type="InterPro" id="IPR011545">
    <property type="entry name" value="DEAD/DEAH_box_helicase_dom"/>
</dbReference>
<dbReference type="RefSeq" id="WP_330797310.1">
    <property type="nucleotide sequence ID" value="NZ_JAZEWV010000016.1"/>
</dbReference>